<dbReference type="PANTHER" id="PTHR43827">
    <property type="entry name" value="2,5-DIKETO-D-GLUCONIC ACID REDUCTASE"/>
    <property type="match status" value="1"/>
</dbReference>
<dbReference type="PANTHER" id="PTHR43827:SF3">
    <property type="entry name" value="NADP-DEPENDENT OXIDOREDUCTASE DOMAIN-CONTAINING PROTEIN"/>
    <property type="match status" value="1"/>
</dbReference>
<dbReference type="Pfam" id="PF00248">
    <property type="entry name" value="Aldo_ket_red"/>
    <property type="match status" value="1"/>
</dbReference>
<evidence type="ECO:0000256" key="3">
    <source>
        <dbReference type="ARBA" id="ARBA00023002"/>
    </source>
</evidence>
<organism evidence="6 7">
    <name type="scientific">Yersinia rochesterensis</name>
    <dbReference type="NCBI Taxonomy" id="1604335"/>
    <lineage>
        <taxon>Bacteria</taxon>
        <taxon>Pseudomonadati</taxon>
        <taxon>Pseudomonadota</taxon>
        <taxon>Gammaproteobacteria</taxon>
        <taxon>Enterobacterales</taxon>
        <taxon>Yersiniaceae</taxon>
        <taxon>Yersinia</taxon>
    </lineage>
</organism>
<dbReference type="Proteomes" id="UP000031883">
    <property type="component" value="Chromosome"/>
</dbReference>
<dbReference type="PIRSF" id="PIRSF000097">
    <property type="entry name" value="AKR"/>
    <property type="match status" value="1"/>
</dbReference>
<dbReference type="PROSITE" id="PS00798">
    <property type="entry name" value="ALDOKETO_REDUCTASE_1"/>
    <property type="match status" value="1"/>
</dbReference>
<dbReference type="PRINTS" id="PR00069">
    <property type="entry name" value="ALDKETRDTASE"/>
</dbReference>
<keyword evidence="7" id="KW-1185">Reference proteome</keyword>
<reference evidence="6 7" key="1">
    <citation type="journal article" date="2015" name="Genome Announc.">
        <title>Thirty-Two Complete Genome Assemblies of Nine Yersinia Species, Including Y. pestis, Y. pseudotuberculosis, and Y. enterocolitica.</title>
        <authorList>
            <person name="Johnson S.L."/>
            <person name="Daligault H.E."/>
            <person name="Davenport K.W."/>
            <person name="Jaissle J."/>
            <person name="Frey K.G."/>
            <person name="Ladner J.T."/>
            <person name="Broomall S.M."/>
            <person name="Bishop-Lilly K.A."/>
            <person name="Bruce D.C."/>
            <person name="Coyne S.R."/>
            <person name="Gibbons H.S."/>
            <person name="Lo C.C."/>
            <person name="Munk A.C."/>
            <person name="Rosenzweig C.N."/>
            <person name="Koroleva G.I."/>
            <person name="Palacios G.F."/>
            <person name="Redden C.L."/>
            <person name="Xu Y."/>
            <person name="Minogue T.D."/>
            <person name="Chain P.S."/>
        </authorList>
    </citation>
    <scope>NUCLEOTIDE SEQUENCE [LARGE SCALE GENOMIC DNA]</scope>
    <source>
        <strain evidence="6 7">Y231</strain>
    </source>
</reference>
<dbReference type="InterPro" id="IPR018170">
    <property type="entry name" value="Aldo/ket_reductase_CS"/>
</dbReference>
<dbReference type="Gene3D" id="3.20.20.100">
    <property type="entry name" value="NADP-dependent oxidoreductase domain"/>
    <property type="match status" value="1"/>
</dbReference>
<protein>
    <submittedName>
        <fullName evidence="6">Aldo/keto reductase family protein</fullName>
    </submittedName>
</protein>
<gene>
    <name evidence="6" type="ORF">CH54_3298</name>
</gene>
<evidence type="ECO:0000256" key="2">
    <source>
        <dbReference type="ARBA" id="ARBA00022857"/>
    </source>
</evidence>
<evidence type="ECO:0000313" key="7">
    <source>
        <dbReference type="Proteomes" id="UP000031883"/>
    </source>
</evidence>
<proteinExistence type="inferred from homology"/>
<feature type="domain" description="NADP-dependent oxidoreductase" evidence="5">
    <location>
        <begin position="29"/>
        <end position="270"/>
    </location>
</feature>
<comment type="catalytic activity">
    <reaction evidence="4">
        <text>hydroxyacetone + NADP(+) = methylglyoxal + NADPH + H(+)</text>
        <dbReference type="Rhea" id="RHEA:27986"/>
        <dbReference type="ChEBI" id="CHEBI:15378"/>
        <dbReference type="ChEBI" id="CHEBI:17158"/>
        <dbReference type="ChEBI" id="CHEBI:27957"/>
        <dbReference type="ChEBI" id="CHEBI:57783"/>
        <dbReference type="ChEBI" id="CHEBI:58349"/>
    </reaction>
</comment>
<evidence type="ECO:0000313" key="6">
    <source>
        <dbReference type="EMBL" id="AJJ34498.1"/>
    </source>
</evidence>
<dbReference type="EMBL" id="CP009997">
    <property type="protein sequence ID" value="AJJ34498.1"/>
    <property type="molecule type" value="Genomic_DNA"/>
</dbReference>
<dbReference type="InterPro" id="IPR036812">
    <property type="entry name" value="NAD(P)_OxRdtase_dom_sf"/>
</dbReference>
<keyword evidence="3" id="KW-0560">Oxidoreductase</keyword>
<dbReference type="PROSITE" id="PS00063">
    <property type="entry name" value="ALDOKETO_REDUCTASE_3"/>
    <property type="match status" value="1"/>
</dbReference>
<sequence>MLPGTGTFTQNKTMNTVTLNNGIQMPLLGFGVFQMTDPAECERAVIDAIETGYRLIDTAASYQNETQVGNALKQSGIARNELFVTTKLWLQDTSYEGAKAQFERSLNRLQLDYVDLYLIHQPYGDVHGAWRAMEELLAADKIRAIGVSNFHPDRLADLMAFNPIPPAVNQIEVNPFNQQLHAVPWMNSRAIQPEAWAPFAEGRNGLFLNPLLTEIGKKYAKSVGQVVLRWIFQRGIVSLAKSVHKERMIENFNILDFELSAMEMTQIAAMDTATSAFFSHRDPAMVEWLANRKMDV</sequence>
<keyword evidence="2" id="KW-0521">NADP</keyword>
<dbReference type="InterPro" id="IPR023210">
    <property type="entry name" value="NADP_OxRdtase_dom"/>
</dbReference>
<dbReference type="CDD" id="cd19133">
    <property type="entry name" value="AKR_AKR5F1"/>
    <property type="match status" value="1"/>
</dbReference>
<name>A0ABM5SJG3_9GAMM</name>
<evidence type="ECO:0000256" key="1">
    <source>
        <dbReference type="ARBA" id="ARBA00007905"/>
    </source>
</evidence>
<evidence type="ECO:0000259" key="5">
    <source>
        <dbReference type="Pfam" id="PF00248"/>
    </source>
</evidence>
<comment type="similarity">
    <text evidence="1">Belongs to the aldo/keto reductase family.</text>
</comment>
<dbReference type="InterPro" id="IPR020471">
    <property type="entry name" value="AKR"/>
</dbReference>
<dbReference type="PROSITE" id="PS00062">
    <property type="entry name" value="ALDOKETO_REDUCTASE_2"/>
    <property type="match status" value="1"/>
</dbReference>
<accession>A0ABM5SJG3</accession>
<evidence type="ECO:0000256" key="4">
    <source>
        <dbReference type="ARBA" id="ARBA00049445"/>
    </source>
</evidence>
<dbReference type="SUPFAM" id="SSF51430">
    <property type="entry name" value="NAD(P)-linked oxidoreductase"/>
    <property type="match status" value="1"/>
</dbReference>